<dbReference type="InterPro" id="IPR041577">
    <property type="entry name" value="RT_RNaseH_2"/>
</dbReference>
<name>A0A8K9WQE0_ONCMY</name>
<dbReference type="Gene3D" id="3.10.10.10">
    <property type="entry name" value="HIV Type 1 Reverse Transcriptase, subunit A, domain 1"/>
    <property type="match status" value="1"/>
</dbReference>
<reference evidence="5" key="2">
    <citation type="submission" date="2025-08" db="UniProtKB">
        <authorList>
            <consortium name="Ensembl"/>
        </authorList>
    </citation>
    <scope>IDENTIFICATION</scope>
</reference>
<dbReference type="GeneTree" id="ENSGT01140000282569"/>
<dbReference type="InterPro" id="IPR050951">
    <property type="entry name" value="Retrovirus_Pol_polyprotein"/>
</dbReference>
<reference evidence="5" key="1">
    <citation type="submission" date="2020-07" db="EMBL/GenBank/DDBJ databases">
        <title>A long reads based de novo assembly of the rainbow trout Arlee double haploid line genome.</title>
        <authorList>
            <person name="Gao G."/>
            <person name="Palti Y."/>
        </authorList>
    </citation>
    <scope>NUCLEOTIDE SEQUENCE [LARGE SCALE GENOMIC DNA]</scope>
</reference>
<comment type="similarity">
    <text evidence="1">Belongs to the beta type-B retroviral polymerase family. HERV class-II K(HML-2) pol subfamily.</text>
</comment>
<dbReference type="EC" id="3.1.26.4" evidence="2"/>
<evidence type="ECO:0000313" key="6">
    <source>
        <dbReference type="Proteomes" id="UP000694395"/>
    </source>
</evidence>
<dbReference type="Pfam" id="PF00078">
    <property type="entry name" value="RVT_1"/>
    <property type="match status" value="1"/>
</dbReference>
<dbReference type="PANTHER" id="PTHR37984:SF8">
    <property type="entry name" value="CCHC-TYPE DOMAIN-CONTAINING PROTEIN"/>
    <property type="match status" value="1"/>
</dbReference>
<proteinExistence type="inferred from homology"/>
<feature type="domain" description="Reverse transcriptase" evidence="3">
    <location>
        <begin position="6"/>
        <end position="166"/>
    </location>
</feature>
<evidence type="ECO:0000259" key="4">
    <source>
        <dbReference type="Pfam" id="PF17919"/>
    </source>
</evidence>
<reference evidence="5" key="3">
    <citation type="submission" date="2025-09" db="UniProtKB">
        <authorList>
            <consortium name="Ensembl"/>
        </authorList>
    </citation>
    <scope>IDENTIFICATION</scope>
</reference>
<dbReference type="InterPro" id="IPR043128">
    <property type="entry name" value="Rev_trsase/Diguanyl_cyclase"/>
</dbReference>
<dbReference type="InterPro" id="IPR000477">
    <property type="entry name" value="RT_dom"/>
</dbReference>
<accession>A0A8K9WQE0</accession>
<feature type="domain" description="Reverse transcriptase/retrotransposon-derived protein RNase H-like" evidence="4">
    <location>
        <begin position="230"/>
        <end position="278"/>
    </location>
</feature>
<dbReference type="FunFam" id="3.30.70.270:FF:000063">
    <property type="entry name" value="Zinc knuckle domaincontaining protein"/>
    <property type="match status" value="1"/>
</dbReference>
<organism evidence="5 6">
    <name type="scientific">Oncorhynchus mykiss</name>
    <name type="common">Rainbow trout</name>
    <name type="synonym">Salmo gairdneri</name>
    <dbReference type="NCBI Taxonomy" id="8022"/>
    <lineage>
        <taxon>Eukaryota</taxon>
        <taxon>Metazoa</taxon>
        <taxon>Chordata</taxon>
        <taxon>Craniata</taxon>
        <taxon>Vertebrata</taxon>
        <taxon>Euteleostomi</taxon>
        <taxon>Actinopterygii</taxon>
        <taxon>Neopterygii</taxon>
        <taxon>Teleostei</taxon>
        <taxon>Protacanthopterygii</taxon>
        <taxon>Salmoniformes</taxon>
        <taxon>Salmonidae</taxon>
        <taxon>Salmoninae</taxon>
        <taxon>Oncorhynchus</taxon>
    </lineage>
</organism>
<evidence type="ECO:0000313" key="5">
    <source>
        <dbReference type="Ensembl" id="ENSOMYP00000116611.1"/>
    </source>
</evidence>
<dbReference type="CDD" id="cd01647">
    <property type="entry name" value="RT_LTR"/>
    <property type="match status" value="1"/>
</dbReference>
<dbReference type="Gene3D" id="3.30.70.270">
    <property type="match status" value="2"/>
</dbReference>
<dbReference type="GO" id="GO:0004523">
    <property type="term" value="F:RNA-DNA hybrid ribonuclease activity"/>
    <property type="evidence" value="ECO:0007669"/>
    <property type="project" value="UniProtKB-EC"/>
</dbReference>
<evidence type="ECO:0000256" key="2">
    <source>
        <dbReference type="ARBA" id="ARBA00012180"/>
    </source>
</evidence>
<evidence type="ECO:0000259" key="3">
    <source>
        <dbReference type="Pfam" id="PF00078"/>
    </source>
</evidence>
<dbReference type="InterPro" id="IPR043502">
    <property type="entry name" value="DNA/RNA_pol_sf"/>
</dbReference>
<dbReference type="Ensembl" id="ENSOMYT00000161688.1">
    <property type="protein sequence ID" value="ENSOMYP00000116611.1"/>
    <property type="gene ID" value="ENSOMYG00000055594.1"/>
</dbReference>
<evidence type="ECO:0000256" key="1">
    <source>
        <dbReference type="ARBA" id="ARBA00010879"/>
    </source>
</evidence>
<dbReference type="Pfam" id="PF17919">
    <property type="entry name" value="RT_RNaseH_2"/>
    <property type="match status" value="1"/>
</dbReference>
<dbReference type="SUPFAM" id="SSF56672">
    <property type="entry name" value="DNA/RNA polymerases"/>
    <property type="match status" value="1"/>
</dbReference>
<sequence length="350" mass="39729">MVIVNKTEKLRVFIDPKHLNQALKRSHYIMPTLEDVLYKLPKARIFTLVDARDAFFQCKLDEESYFMTTFWTPWGRKRSLKLPFGVSVAPEVYQRKQYGLLAGLKGIEPIADDVLIIGCGDTDEEAERDHDVKLLALMEHCRSVKLHLGLMRLQFKVKDVHFHGHILSAKGLKPDPDKVRAIHDMPNPSDAKEVQCLIRFANYLAKFMPHFSAVCEPLRRLLDKDTSWHWLPKHEAAVNEMKSLASSMPVLRYYEVTNPVTTQSDSSQRGLGCCLMQASLLRLPRERSPPPNKTMHILRKSASASSSPASASITTCMVESWSLLKLTIDHSLPYSVNLSSTRPRGFKACS</sequence>
<dbReference type="PANTHER" id="PTHR37984">
    <property type="entry name" value="PROTEIN CBG26694"/>
    <property type="match status" value="1"/>
</dbReference>
<protein>
    <recommendedName>
        <fullName evidence="2">ribonuclease H</fullName>
        <ecNumber evidence="2">3.1.26.4</ecNumber>
    </recommendedName>
</protein>
<keyword evidence="6" id="KW-1185">Reference proteome</keyword>
<dbReference type="AlphaFoldDB" id="A0A8K9WQE0"/>
<dbReference type="Proteomes" id="UP000694395">
    <property type="component" value="Chromosome 3"/>
</dbReference>